<dbReference type="InterPro" id="IPR003660">
    <property type="entry name" value="HAMP_dom"/>
</dbReference>
<dbReference type="CDD" id="cd00082">
    <property type="entry name" value="HisKA"/>
    <property type="match status" value="1"/>
</dbReference>
<evidence type="ECO:0000256" key="14">
    <source>
        <dbReference type="SAM" id="Phobius"/>
    </source>
</evidence>
<dbReference type="InterPro" id="IPR036890">
    <property type="entry name" value="HATPase_C_sf"/>
</dbReference>
<evidence type="ECO:0000256" key="9">
    <source>
        <dbReference type="ARBA" id="ARBA00022777"/>
    </source>
</evidence>
<dbReference type="SMART" id="SM00387">
    <property type="entry name" value="HATPase_c"/>
    <property type="match status" value="1"/>
</dbReference>
<dbReference type="CDD" id="cd16922">
    <property type="entry name" value="HATPase_EvgS-ArcB-TorS-like"/>
    <property type="match status" value="1"/>
</dbReference>
<feature type="transmembrane region" description="Helical" evidence="14">
    <location>
        <begin position="12"/>
        <end position="29"/>
    </location>
</feature>
<dbReference type="SMART" id="SM00304">
    <property type="entry name" value="HAMP"/>
    <property type="match status" value="1"/>
</dbReference>
<dbReference type="PROSITE" id="PS50112">
    <property type="entry name" value="PAS"/>
    <property type="match status" value="1"/>
</dbReference>
<comment type="catalytic activity">
    <reaction evidence="1">
        <text>ATP + protein L-histidine = ADP + protein N-phospho-L-histidine.</text>
        <dbReference type="EC" id="2.7.13.3"/>
    </reaction>
</comment>
<dbReference type="InterPro" id="IPR000014">
    <property type="entry name" value="PAS"/>
</dbReference>
<keyword evidence="19" id="KW-1185">Reference proteome</keyword>
<dbReference type="PANTHER" id="PTHR45453">
    <property type="entry name" value="PHOSPHATE REGULON SENSOR PROTEIN PHOR"/>
    <property type="match status" value="1"/>
</dbReference>
<evidence type="ECO:0000256" key="7">
    <source>
        <dbReference type="ARBA" id="ARBA00022692"/>
    </source>
</evidence>
<dbReference type="PROSITE" id="PS50885">
    <property type="entry name" value="HAMP"/>
    <property type="match status" value="1"/>
</dbReference>
<dbReference type="GO" id="GO:0016301">
    <property type="term" value="F:kinase activity"/>
    <property type="evidence" value="ECO:0007669"/>
    <property type="project" value="UniProtKB-KW"/>
</dbReference>
<evidence type="ECO:0000256" key="4">
    <source>
        <dbReference type="ARBA" id="ARBA00022475"/>
    </source>
</evidence>
<dbReference type="InterPro" id="IPR050351">
    <property type="entry name" value="BphY/WalK/GraS-like"/>
</dbReference>
<evidence type="ECO:0000259" key="15">
    <source>
        <dbReference type="PROSITE" id="PS50109"/>
    </source>
</evidence>
<feature type="domain" description="HAMP" evidence="17">
    <location>
        <begin position="197"/>
        <end position="249"/>
    </location>
</feature>
<evidence type="ECO:0000256" key="10">
    <source>
        <dbReference type="ARBA" id="ARBA00022840"/>
    </source>
</evidence>
<dbReference type="RefSeq" id="WP_347438404.1">
    <property type="nucleotide sequence ID" value="NZ_CP089291.1"/>
</dbReference>
<dbReference type="Gene3D" id="1.10.287.130">
    <property type="match status" value="1"/>
</dbReference>
<dbReference type="SMART" id="SM00091">
    <property type="entry name" value="PAS"/>
    <property type="match status" value="1"/>
</dbReference>
<dbReference type="SUPFAM" id="SSF55785">
    <property type="entry name" value="PYP-like sensor domain (PAS domain)"/>
    <property type="match status" value="1"/>
</dbReference>
<reference evidence="18" key="1">
    <citation type="submission" date="2021-12" db="EMBL/GenBank/DDBJ databases">
        <title>Alicyclobacillaceae gen. nov., sp. nov., isolated from chalcocite enrichment system.</title>
        <authorList>
            <person name="Jiang Z."/>
        </authorList>
    </citation>
    <scope>NUCLEOTIDE SEQUENCE</scope>
    <source>
        <strain evidence="18">MYW30-H2</strain>
    </source>
</reference>
<keyword evidence="9 18" id="KW-0418">Kinase</keyword>
<keyword evidence="13 14" id="KW-0472">Membrane</keyword>
<dbReference type="Pfam" id="PF02518">
    <property type="entry name" value="HATPase_c"/>
    <property type="match status" value="1"/>
</dbReference>
<keyword evidence="5" id="KW-0597">Phosphoprotein</keyword>
<evidence type="ECO:0000259" key="16">
    <source>
        <dbReference type="PROSITE" id="PS50112"/>
    </source>
</evidence>
<keyword evidence="7 14" id="KW-0812">Transmembrane</keyword>
<dbReference type="InterPro" id="IPR057640">
    <property type="entry name" value="Cache_WalK"/>
</dbReference>
<evidence type="ECO:0000256" key="8">
    <source>
        <dbReference type="ARBA" id="ARBA00022741"/>
    </source>
</evidence>
<dbReference type="Gene3D" id="1.10.8.500">
    <property type="entry name" value="HAMP domain in histidine kinase"/>
    <property type="match status" value="1"/>
</dbReference>
<dbReference type="EC" id="2.7.13.3" evidence="3"/>
<protein>
    <recommendedName>
        <fullName evidence="3">histidine kinase</fullName>
        <ecNumber evidence="3">2.7.13.3</ecNumber>
    </recommendedName>
</protein>
<name>A0ABY4CR47_9BACL</name>
<dbReference type="PANTHER" id="PTHR45453:SF1">
    <property type="entry name" value="PHOSPHATE REGULON SENSOR PROTEIN PHOR"/>
    <property type="match status" value="1"/>
</dbReference>
<dbReference type="SUPFAM" id="SSF47384">
    <property type="entry name" value="Homodimeric domain of signal transducing histidine kinase"/>
    <property type="match status" value="1"/>
</dbReference>
<evidence type="ECO:0000256" key="13">
    <source>
        <dbReference type="ARBA" id="ARBA00023136"/>
    </source>
</evidence>
<dbReference type="EMBL" id="CP089291">
    <property type="protein sequence ID" value="UOF91716.1"/>
    <property type="molecule type" value="Genomic_DNA"/>
</dbReference>
<dbReference type="InterPro" id="IPR013767">
    <property type="entry name" value="PAS_fold"/>
</dbReference>
<dbReference type="SUPFAM" id="SSF158472">
    <property type="entry name" value="HAMP domain-like"/>
    <property type="match status" value="1"/>
</dbReference>
<dbReference type="Gene3D" id="3.30.565.10">
    <property type="entry name" value="Histidine kinase-like ATPase, C-terminal domain"/>
    <property type="match status" value="1"/>
</dbReference>
<dbReference type="SUPFAM" id="SSF55874">
    <property type="entry name" value="ATPase domain of HSP90 chaperone/DNA topoisomerase II/histidine kinase"/>
    <property type="match status" value="1"/>
</dbReference>
<keyword evidence="12" id="KW-0902">Two-component regulatory system</keyword>
<dbReference type="CDD" id="cd00130">
    <property type="entry name" value="PAS"/>
    <property type="match status" value="1"/>
</dbReference>
<dbReference type="PRINTS" id="PR00344">
    <property type="entry name" value="BCTRLSENSOR"/>
</dbReference>
<evidence type="ECO:0000256" key="1">
    <source>
        <dbReference type="ARBA" id="ARBA00000085"/>
    </source>
</evidence>
<dbReference type="NCBIfam" id="TIGR00229">
    <property type="entry name" value="sensory_box"/>
    <property type="match status" value="1"/>
</dbReference>
<sequence length="598" mass="66749">MFKKVQWKLVMTYLLLILFAMQLIGFYFMREINTYFIGQLSSNLTTQARLLADYLKHSFSDQGNSASPEANLDMDNFAYTFAQLTGGQIYILNKNGVIVSTSASKTLIGQKRIQTQVTHALSSGVNDTPQLVDMGEGRRFMVLAVPIQDSDQVVGAVDLEVPMKGIYQTIYRIYWIFFSGTFLALGLTAFLGFVIARTITVPVVEITKKAKEMAKGDFSQKVLIHSDDEIGQLGEAFNYLTDRLKAALEEIEGEKDKITAILLHMSDGVIAANQSGEIMITNPAAESMLGKKKGELIGKPLIDCIDLSDLATSAAGSIMSGDSPSNVILKGPNGRTLHAYLTFFRDKGSIHTGQILVLRDVTEFETQEQMRREFVANVSHEIRTPLTTISSYLEALMDGVLYDPSISLKFIQVIENETKRMVRLVNDLLQLSRLDAGIITWNFQTIHLRDVLQSVYERFHLECIRQQIQLDFSEPDDDLIVYTDRDKLDQVLDNILSNSLKYTHAGGKIRLEVEGTEDQRIVFRVADTGIGIPKEDLPKIFDRFYRVDKARSRKMGGTGLGLSISRQMVEAHGGTIHIDSELGKGTVVTFTLPQKGGR</sequence>
<dbReference type="InterPro" id="IPR003594">
    <property type="entry name" value="HATPase_dom"/>
</dbReference>
<accession>A0ABY4CR47</accession>
<evidence type="ECO:0000256" key="2">
    <source>
        <dbReference type="ARBA" id="ARBA00004651"/>
    </source>
</evidence>
<dbReference type="InterPro" id="IPR036097">
    <property type="entry name" value="HisK_dim/P_sf"/>
</dbReference>
<keyword evidence="11 14" id="KW-1133">Transmembrane helix</keyword>
<evidence type="ECO:0000256" key="3">
    <source>
        <dbReference type="ARBA" id="ARBA00012438"/>
    </source>
</evidence>
<dbReference type="PROSITE" id="PS50109">
    <property type="entry name" value="HIS_KIN"/>
    <property type="match status" value="1"/>
</dbReference>
<feature type="domain" description="Histidine kinase" evidence="15">
    <location>
        <begin position="377"/>
        <end position="596"/>
    </location>
</feature>
<proteinExistence type="predicted"/>
<organism evidence="18 19">
    <name type="scientific">Fodinisporobacter ferrooxydans</name>
    <dbReference type="NCBI Taxonomy" id="2901836"/>
    <lineage>
        <taxon>Bacteria</taxon>
        <taxon>Bacillati</taxon>
        <taxon>Bacillota</taxon>
        <taxon>Bacilli</taxon>
        <taxon>Bacillales</taxon>
        <taxon>Alicyclobacillaceae</taxon>
        <taxon>Fodinisporobacter</taxon>
    </lineage>
</organism>
<gene>
    <name evidence="18" type="ORF">LSG31_05565</name>
</gene>
<dbReference type="InterPro" id="IPR035965">
    <property type="entry name" value="PAS-like_dom_sf"/>
</dbReference>
<keyword evidence="8" id="KW-0547">Nucleotide-binding</keyword>
<evidence type="ECO:0000259" key="17">
    <source>
        <dbReference type="PROSITE" id="PS50885"/>
    </source>
</evidence>
<dbReference type="SMART" id="SM00388">
    <property type="entry name" value="HisKA"/>
    <property type="match status" value="1"/>
</dbReference>
<feature type="transmembrane region" description="Helical" evidence="14">
    <location>
        <begin position="173"/>
        <end position="196"/>
    </location>
</feature>
<evidence type="ECO:0000256" key="6">
    <source>
        <dbReference type="ARBA" id="ARBA00022679"/>
    </source>
</evidence>
<keyword evidence="6" id="KW-0808">Transferase</keyword>
<dbReference type="Proteomes" id="UP000830167">
    <property type="component" value="Chromosome"/>
</dbReference>
<evidence type="ECO:0000313" key="18">
    <source>
        <dbReference type="EMBL" id="UOF91716.1"/>
    </source>
</evidence>
<dbReference type="InterPro" id="IPR003661">
    <property type="entry name" value="HisK_dim/P_dom"/>
</dbReference>
<dbReference type="InterPro" id="IPR029151">
    <property type="entry name" value="Sensor-like_sf"/>
</dbReference>
<dbReference type="Pfam" id="PF00672">
    <property type="entry name" value="HAMP"/>
    <property type="match status" value="1"/>
</dbReference>
<evidence type="ECO:0000256" key="11">
    <source>
        <dbReference type="ARBA" id="ARBA00022989"/>
    </source>
</evidence>
<keyword evidence="4" id="KW-1003">Cell membrane</keyword>
<feature type="domain" description="PAS" evidence="16">
    <location>
        <begin position="254"/>
        <end position="302"/>
    </location>
</feature>
<comment type="subcellular location">
    <subcellularLocation>
        <location evidence="2">Cell membrane</location>
        <topology evidence="2">Multi-pass membrane protein</topology>
    </subcellularLocation>
</comment>
<dbReference type="Gene3D" id="3.30.450.20">
    <property type="entry name" value="PAS domain"/>
    <property type="match status" value="2"/>
</dbReference>
<dbReference type="Pfam" id="PF00989">
    <property type="entry name" value="PAS"/>
    <property type="match status" value="1"/>
</dbReference>
<dbReference type="Pfam" id="PF23846">
    <property type="entry name" value="Cache_WalK"/>
    <property type="match status" value="1"/>
</dbReference>
<keyword evidence="10" id="KW-0067">ATP-binding</keyword>
<evidence type="ECO:0000313" key="19">
    <source>
        <dbReference type="Proteomes" id="UP000830167"/>
    </source>
</evidence>
<evidence type="ECO:0000256" key="5">
    <source>
        <dbReference type="ARBA" id="ARBA00022553"/>
    </source>
</evidence>
<dbReference type="SUPFAM" id="SSF103190">
    <property type="entry name" value="Sensory domain-like"/>
    <property type="match status" value="1"/>
</dbReference>
<dbReference type="InterPro" id="IPR005467">
    <property type="entry name" value="His_kinase_dom"/>
</dbReference>
<dbReference type="InterPro" id="IPR004358">
    <property type="entry name" value="Sig_transdc_His_kin-like_C"/>
</dbReference>
<evidence type="ECO:0000256" key="12">
    <source>
        <dbReference type="ARBA" id="ARBA00023012"/>
    </source>
</evidence>
<dbReference type="Pfam" id="PF00512">
    <property type="entry name" value="HisKA"/>
    <property type="match status" value="1"/>
</dbReference>
<dbReference type="CDD" id="cd06225">
    <property type="entry name" value="HAMP"/>
    <property type="match status" value="1"/>
</dbReference>